<evidence type="ECO:0000313" key="1">
    <source>
        <dbReference type="EMBL" id="RVX07912.1"/>
    </source>
</evidence>
<evidence type="ECO:0000313" key="2">
    <source>
        <dbReference type="Proteomes" id="UP000288805"/>
    </source>
</evidence>
<dbReference type="AlphaFoldDB" id="A0A438JG41"/>
<organism evidence="1 2">
    <name type="scientific">Vitis vinifera</name>
    <name type="common">Grape</name>
    <dbReference type="NCBI Taxonomy" id="29760"/>
    <lineage>
        <taxon>Eukaryota</taxon>
        <taxon>Viridiplantae</taxon>
        <taxon>Streptophyta</taxon>
        <taxon>Embryophyta</taxon>
        <taxon>Tracheophyta</taxon>
        <taxon>Spermatophyta</taxon>
        <taxon>Magnoliopsida</taxon>
        <taxon>eudicotyledons</taxon>
        <taxon>Gunneridae</taxon>
        <taxon>Pentapetalae</taxon>
        <taxon>rosids</taxon>
        <taxon>Vitales</taxon>
        <taxon>Vitaceae</taxon>
        <taxon>Viteae</taxon>
        <taxon>Vitis</taxon>
    </lineage>
</organism>
<accession>A0A438JG41</accession>
<protein>
    <recommendedName>
        <fullName evidence="3">FBD domain-containing protein</fullName>
    </recommendedName>
</protein>
<evidence type="ECO:0008006" key="3">
    <source>
        <dbReference type="Google" id="ProtNLM"/>
    </source>
</evidence>
<sequence length="258" mass="29905">MDIRAPGVEELFFLGSLPRFKYRITDKSACLHVNIILHGKFVEFLGEEEHDQDQDGNQLGMVVNELGIQRHEEAFKNFLRSSRFRSSTPSLRMLLSLSQMQDSEPLSMNCTYIELRTCLQKWDLPGIIFILKSCRKLEKLVILTADIDETMEASQLTMMLMQHDYEESSYITSQVQCFEGHFESLRTVEFKNTAGDYQSWEHGCFDLHGFFSGSQGVYLLNLLNKSSKLEYVVFATNNQKQAFRLKNKESDCWVPRKP</sequence>
<name>A0A438JG41_VITVI</name>
<comment type="caution">
    <text evidence="1">The sequence shown here is derived from an EMBL/GenBank/DDBJ whole genome shotgun (WGS) entry which is preliminary data.</text>
</comment>
<gene>
    <name evidence="1" type="ORF">CK203_014864</name>
</gene>
<reference evidence="1 2" key="1">
    <citation type="journal article" date="2018" name="PLoS Genet.">
        <title>Population sequencing reveals clonal diversity and ancestral inbreeding in the grapevine cultivar Chardonnay.</title>
        <authorList>
            <person name="Roach M.J."/>
            <person name="Johnson D.L."/>
            <person name="Bohlmann J."/>
            <person name="van Vuuren H.J."/>
            <person name="Jones S.J."/>
            <person name="Pretorius I.S."/>
            <person name="Schmidt S.A."/>
            <person name="Borneman A.R."/>
        </authorList>
    </citation>
    <scope>NUCLEOTIDE SEQUENCE [LARGE SCALE GENOMIC DNA]</scope>
    <source>
        <strain evidence="2">cv. Chardonnay</strain>
        <tissue evidence="1">Leaf</tissue>
    </source>
</reference>
<dbReference type="Proteomes" id="UP000288805">
    <property type="component" value="Unassembled WGS sequence"/>
</dbReference>
<proteinExistence type="predicted"/>
<dbReference type="EMBL" id="QGNW01000043">
    <property type="protein sequence ID" value="RVX07912.1"/>
    <property type="molecule type" value="Genomic_DNA"/>
</dbReference>